<dbReference type="NCBIfam" id="NF001221">
    <property type="entry name" value="PRK00197.1"/>
    <property type="match status" value="1"/>
</dbReference>
<gene>
    <name evidence="20" type="ORF">BpHYR1_001382</name>
</gene>
<protein>
    <recommendedName>
        <fullName evidence="17">Delta-1-pyrroline-5-carboxylate synthase</fullName>
    </recommendedName>
    <domain>
        <recommendedName>
            <fullName evidence="17">Glutamate 5-kinase</fullName>
            <shortName evidence="17">GK</shortName>
            <ecNumber evidence="17">2.7.2.11</ecNumber>
        </recommendedName>
        <alternativeName>
            <fullName evidence="17">Gamma-glutamyl kinase</fullName>
        </alternativeName>
    </domain>
    <domain>
        <recommendedName>
            <fullName evidence="17">Gamma-glutamyl phosphate reductase</fullName>
            <shortName evidence="17">GPR</shortName>
            <ecNumber evidence="17">1.2.1.41</ecNumber>
        </recommendedName>
        <alternativeName>
            <fullName evidence="17">Glutamate-5-semialdehyde dehydrogenase</fullName>
        </alternativeName>
        <alternativeName>
            <fullName evidence="17">Glutamyl-gamma-semialdehyde dehydrogenase</fullName>
        </alternativeName>
    </domain>
</protein>
<dbReference type="FunFam" id="3.40.1160.10:FF:000006">
    <property type="entry name" value="Glutamate 5-kinase"/>
    <property type="match status" value="1"/>
</dbReference>
<reference evidence="20 21" key="1">
    <citation type="journal article" date="2018" name="Sci. Rep.">
        <title>Genomic signatures of local adaptation to the degree of environmental predictability in rotifers.</title>
        <authorList>
            <person name="Franch-Gras L."/>
            <person name="Hahn C."/>
            <person name="Garcia-Roger E.M."/>
            <person name="Carmona M.J."/>
            <person name="Serra M."/>
            <person name="Gomez A."/>
        </authorList>
    </citation>
    <scope>NUCLEOTIDE SEQUENCE [LARGE SCALE GENOMIC DNA]</scope>
    <source>
        <strain evidence="20">HYR1</strain>
    </source>
</reference>
<evidence type="ECO:0000256" key="12">
    <source>
        <dbReference type="ARBA" id="ARBA00022857"/>
    </source>
</evidence>
<evidence type="ECO:0000256" key="9">
    <source>
        <dbReference type="ARBA" id="ARBA00022741"/>
    </source>
</evidence>
<dbReference type="Gene3D" id="3.40.1160.10">
    <property type="entry name" value="Acetylglutamate kinase-like"/>
    <property type="match status" value="1"/>
</dbReference>
<comment type="pathway">
    <text evidence="1 17">Amino-acid biosynthesis; L-proline biosynthesis; L-glutamate 5-semialdehyde from L-glutamate: step 2/2.</text>
</comment>
<dbReference type="InterPro" id="IPR000965">
    <property type="entry name" value="GPR_dom"/>
</dbReference>
<evidence type="ECO:0000256" key="4">
    <source>
        <dbReference type="ARBA" id="ARBA00009302"/>
    </source>
</evidence>
<proteinExistence type="inferred from homology"/>
<dbReference type="AlphaFoldDB" id="A0A3M7QFG2"/>
<evidence type="ECO:0000256" key="3">
    <source>
        <dbReference type="ARBA" id="ARBA00006300"/>
    </source>
</evidence>
<keyword evidence="9 17" id="KW-0547">Nucleotide-binding</keyword>
<dbReference type="InterPro" id="IPR019797">
    <property type="entry name" value="Glutamate_5-kinase_CS"/>
</dbReference>
<dbReference type="SUPFAM" id="SSF53720">
    <property type="entry name" value="ALDH-like"/>
    <property type="match status" value="1"/>
</dbReference>
<keyword evidence="11 17" id="KW-0067">ATP-binding</keyword>
<dbReference type="Gene3D" id="3.40.605.10">
    <property type="entry name" value="Aldehyde Dehydrogenase, Chain A, domain 1"/>
    <property type="match status" value="1"/>
</dbReference>
<keyword evidence="8 17" id="KW-0808">Transferase</keyword>
<organism evidence="20 21">
    <name type="scientific">Brachionus plicatilis</name>
    <name type="common">Marine rotifer</name>
    <name type="synonym">Brachionus muelleri</name>
    <dbReference type="NCBI Taxonomy" id="10195"/>
    <lineage>
        <taxon>Eukaryota</taxon>
        <taxon>Metazoa</taxon>
        <taxon>Spiralia</taxon>
        <taxon>Gnathifera</taxon>
        <taxon>Rotifera</taxon>
        <taxon>Eurotatoria</taxon>
        <taxon>Monogononta</taxon>
        <taxon>Pseudotrocha</taxon>
        <taxon>Ploima</taxon>
        <taxon>Brachionidae</taxon>
        <taxon>Brachionus</taxon>
    </lineage>
</organism>
<dbReference type="PROSITE" id="PS01223">
    <property type="entry name" value="PROA"/>
    <property type="match status" value="1"/>
</dbReference>
<dbReference type="Pfam" id="PF00171">
    <property type="entry name" value="Aldedh"/>
    <property type="match status" value="1"/>
</dbReference>
<evidence type="ECO:0000256" key="10">
    <source>
        <dbReference type="ARBA" id="ARBA00022777"/>
    </source>
</evidence>
<dbReference type="Proteomes" id="UP000276133">
    <property type="component" value="Unassembled WGS sequence"/>
</dbReference>
<dbReference type="NCBIfam" id="TIGR01027">
    <property type="entry name" value="proB"/>
    <property type="match status" value="1"/>
</dbReference>
<dbReference type="PIRSF" id="PIRSF036429">
    <property type="entry name" value="P5C_syn"/>
    <property type="match status" value="1"/>
</dbReference>
<dbReference type="InterPro" id="IPR005715">
    <property type="entry name" value="Glu_5kinase/COase_Synthase"/>
</dbReference>
<evidence type="ECO:0000256" key="7">
    <source>
        <dbReference type="ARBA" id="ARBA00022650"/>
    </source>
</evidence>
<evidence type="ECO:0000313" key="20">
    <source>
        <dbReference type="EMBL" id="RNA10029.1"/>
    </source>
</evidence>
<evidence type="ECO:0000259" key="19">
    <source>
        <dbReference type="Pfam" id="PF00696"/>
    </source>
</evidence>
<evidence type="ECO:0000256" key="11">
    <source>
        <dbReference type="ARBA" id="ARBA00022840"/>
    </source>
</evidence>
<keyword evidence="12 17" id="KW-0521">NADP</keyword>
<dbReference type="InterPro" id="IPR015590">
    <property type="entry name" value="Aldehyde_DH_dom"/>
</dbReference>
<keyword evidence="21" id="KW-1185">Reference proteome</keyword>
<dbReference type="InterPro" id="IPR001048">
    <property type="entry name" value="Asp/Glu/Uridylate_kinase"/>
</dbReference>
<comment type="pathway">
    <text evidence="2 17">Amino-acid biosynthesis; L-proline biosynthesis; L-glutamate 5-semialdehyde from L-glutamate: step 1/2.</text>
</comment>
<evidence type="ECO:0000256" key="6">
    <source>
        <dbReference type="ARBA" id="ARBA00022605"/>
    </source>
</evidence>
<comment type="similarity">
    <text evidence="4 17">In the N-terminal section; belongs to the glutamate 5-kinase family.</text>
</comment>
<dbReference type="HAMAP" id="MF_00412">
    <property type="entry name" value="ProA"/>
    <property type="match status" value="1"/>
</dbReference>
<sequence length="748" mass="81923">MNRINLKKASWVYMNLHRKFSITNSLQKAYSSRNELKDAKKIVVKLGSAVITREDQSGIALGRLASIVEQVSELQNSGKQVLMVTSGAVALGRQKVSKELIYKSLKEPNGKTTQNIEKSALDKKACAATGQNGLMSLYSSLFSQYGIETAQVLVTKADFQSEHTLSHLQSTLNYLMEAKIVPILNTNDAIGYPPEFTKDVDGALNINDNDSLSAHLASMVKSDVLLLMSDVNGVYNCPPDEPGSRLMEAFSPTNDKKSVNFGTKSNVGTGGMESKISAAEYALKNDCSVIICNGKQQNAIVDCMKGKKVGTFFTNDAVPSIVSVENLAISARNGGRILQTLTAEKRSKVIRDYAQLLLANSRQIYEANTLDIELAKKNNLSQVLLSRLLLNEKKLITLADGMQQIAANTNILGKVLKSVQLADELILKQVTVPIGVLLVIFESRPDSLPQICSLCIASGNGLLLKGGSEALNTNKVLHKLVQDALEQYVPRETISLLNTREEINDLLQLDSKYIDLIIPRGSNELVQNIQKNSKSIPVLGHAEGICHVFLDKDCDAETALKVVKDAKCDYPSACNAMETLLIHKDLVKTQLFESITNLFKSENVKLYAGPNLQKYTNELPPAKKLNHEYSDLELTIEVADDVHSAVEHINKFGSNHTESVITRNDEVAEYFLKHVDSACVFLNTSTRMADGYRFGLGAEVGISTGRLHARGPVGVEGLLTTKWLINGNAHTASDFSTGKKKFLHKILN</sequence>
<dbReference type="GO" id="GO:0055129">
    <property type="term" value="P:L-proline biosynthetic process"/>
    <property type="evidence" value="ECO:0007669"/>
    <property type="project" value="UniProtKB-UniRule"/>
</dbReference>
<dbReference type="NCBIfam" id="TIGR00407">
    <property type="entry name" value="proA"/>
    <property type="match status" value="1"/>
</dbReference>
<dbReference type="GO" id="GO:0004349">
    <property type="term" value="F:glutamate 5-kinase activity"/>
    <property type="evidence" value="ECO:0007669"/>
    <property type="project" value="UniProtKB-UniRule"/>
</dbReference>
<evidence type="ECO:0000256" key="14">
    <source>
        <dbReference type="ARBA" id="ARBA00023268"/>
    </source>
</evidence>
<dbReference type="InterPro" id="IPR020593">
    <property type="entry name" value="G-glutamylP_reductase_CS"/>
</dbReference>
<dbReference type="GO" id="GO:0005524">
    <property type="term" value="F:ATP binding"/>
    <property type="evidence" value="ECO:0007669"/>
    <property type="project" value="UniProtKB-UniRule"/>
</dbReference>
<dbReference type="UniPathway" id="UPA00098">
    <property type="reaction ID" value="UER00359"/>
</dbReference>
<dbReference type="PRINTS" id="PR00474">
    <property type="entry name" value="GLU5KINASE"/>
</dbReference>
<dbReference type="InterPro" id="IPR001057">
    <property type="entry name" value="Glu/AcGlu_kinase"/>
</dbReference>
<name>A0A3M7QFG2_BRAPC</name>
<dbReference type="InterPro" id="IPR036393">
    <property type="entry name" value="AceGlu_kinase-like_sf"/>
</dbReference>
<evidence type="ECO:0000256" key="5">
    <source>
        <dbReference type="ARBA" id="ARBA00022490"/>
    </source>
</evidence>
<dbReference type="InterPro" id="IPR016163">
    <property type="entry name" value="Ald_DH_C"/>
</dbReference>
<dbReference type="InterPro" id="IPR016161">
    <property type="entry name" value="Ald_DH/histidinol_DH"/>
</dbReference>
<keyword evidence="6 17" id="KW-0028">Amino-acid biosynthesis</keyword>
<evidence type="ECO:0000256" key="8">
    <source>
        <dbReference type="ARBA" id="ARBA00022679"/>
    </source>
</evidence>
<dbReference type="InterPro" id="IPR016162">
    <property type="entry name" value="Ald_DH_N"/>
</dbReference>
<comment type="caution">
    <text evidence="20">The sequence shown here is derived from an EMBL/GenBank/DDBJ whole genome shotgun (WGS) entry which is preliminary data.</text>
</comment>
<feature type="domain" description="Aldehyde dehydrogenase" evidence="18">
    <location>
        <begin position="324"/>
        <end position="600"/>
    </location>
</feature>
<dbReference type="Pfam" id="PF00696">
    <property type="entry name" value="AA_kinase"/>
    <property type="match status" value="1"/>
</dbReference>
<comment type="catalytic activity">
    <reaction evidence="16 17">
        <text>L-glutamate + ATP = L-glutamyl 5-phosphate + ADP</text>
        <dbReference type="Rhea" id="RHEA:14877"/>
        <dbReference type="ChEBI" id="CHEBI:29985"/>
        <dbReference type="ChEBI" id="CHEBI:30616"/>
        <dbReference type="ChEBI" id="CHEBI:58274"/>
        <dbReference type="ChEBI" id="CHEBI:456216"/>
        <dbReference type="EC" id="2.7.2.11"/>
    </reaction>
</comment>
<dbReference type="EC" id="2.7.2.11" evidence="17"/>
<dbReference type="CDD" id="cd07079">
    <property type="entry name" value="ALDH_F18-19_ProA-GPR"/>
    <property type="match status" value="1"/>
</dbReference>
<dbReference type="NCBIfam" id="TIGR01092">
    <property type="entry name" value="P5CS"/>
    <property type="match status" value="1"/>
</dbReference>
<feature type="domain" description="Aspartate/glutamate/uridylate kinase" evidence="19">
    <location>
        <begin position="40"/>
        <end position="293"/>
    </location>
</feature>
<evidence type="ECO:0000256" key="2">
    <source>
        <dbReference type="ARBA" id="ARBA00005185"/>
    </source>
</evidence>
<dbReference type="GO" id="GO:0004350">
    <property type="term" value="F:glutamate-5-semialdehyde dehydrogenase activity"/>
    <property type="evidence" value="ECO:0007669"/>
    <property type="project" value="UniProtKB-UniRule"/>
</dbReference>
<keyword evidence="5" id="KW-0963">Cytoplasm</keyword>
<accession>A0A3M7QFG2</accession>
<keyword evidence="7 17" id="KW-0641">Proline biosynthesis</keyword>
<evidence type="ECO:0000256" key="15">
    <source>
        <dbReference type="ARBA" id="ARBA00049024"/>
    </source>
</evidence>
<dbReference type="SUPFAM" id="SSF53633">
    <property type="entry name" value="Carbamate kinase-like"/>
    <property type="match status" value="1"/>
</dbReference>
<dbReference type="GO" id="GO:0005739">
    <property type="term" value="C:mitochondrion"/>
    <property type="evidence" value="ECO:0007669"/>
    <property type="project" value="UniProtKB-UniRule"/>
</dbReference>
<dbReference type="PANTHER" id="PTHR11063">
    <property type="entry name" value="GLUTAMATE SEMIALDEHYDE DEHYDROGENASE"/>
    <property type="match status" value="1"/>
</dbReference>
<evidence type="ECO:0000256" key="1">
    <source>
        <dbReference type="ARBA" id="ARBA00004985"/>
    </source>
</evidence>
<dbReference type="PANTHER" id="PTHR11063:SF8">
    <property type="entry name" value="DELTA-1-PYRROLINE-5-CARBOXYLATE SYNTHASE"/>
    <property type="match status" value="1"/>
</dbReference>
<evidence type="ECO:0000256" key="13">
    <source>
        <dbReference type="ARBA" id="ARBA00023002"/>
    </source>
</evidence>
<comment type="similarity">
    <text evidence="3 17">In the C-terminal section; belongs to the gamma-glutamyl phosphate reductase family.</text>
</comment>
<comment type="catalytic activity">
    <reaction evidence="15 17">
        <text>L-glutamate 5-semialdehyde + phosphate + NADP(+) = L-glutamyl 5-phosphate + NADPH + H(+)</text>
        <dbReference type="Rhea" id="RHEA:19541"/>
        <dbReference type="ChEBI" id="CHEBI:15378"/>
        <dbReference type="ChEBI" id="CHEBI:43474"/>
        <dbReference type="ChEBI" id="CHEBI:57783"/>
        <dbReference type="ChEBI" id="CHEBI:58066"/>
        <dbReference type="ChEBI" id="CHEBI:58274"/>
        <dbReference type="ChEBI" id="CHEBI:58349"/>
        <dbReference type="EC" id="1.2.1.41"/>
    </reaction>
</comment>
<evidence type="ECO:0000256" key="16">
    <source>
        <dbReference type="ARBA" id="ARBA00049141"/>
    </source>
</evidence>
<evidence type="ECO:0000256" key="17">
    <source>
        <dbReference type="PIRNR" id="PIRNR036429"/>
    </source>
</evidence>
<dbReference type="HAMAP" id="MF_00456">
    <property type="entry name" value="ProB"/>
    <property type="match status" value="1"/>
</dbReference>
<dbReference type="STRING" id="10195.A0A3M7QFG2"/>
<dbReference type="OrthoDB" id="1934954at2759"/>
<dbReference type="Gene3D" id="3.40.309.10">
    <property type="entry name" value="Aldehyde Dehydrogenase, Chain A, domain 2"/>
    <property type="match status" value="1"/>
</dbReference>
<dbReference type="PROSITE" id="PS00902">
    <property type="entry name" value="GLUTAMATE_5_KINASE"/>
    <property type="match status" value="1"/>
</dbReference>
<dbReference type="EMBL" id="REGN01006314">
    <property type="protein sequence ID" value="RNA10029.1"/>
    <property type="molecule type" value="Genomic_DNA"/>
</dbReference>
<evidence type="ECO:0000259" key="18">
    <source>
        <dbReference type="Pfam" id="PF00171"/>
    </source>
</evidence>
<dbReference type="InterPro" id="IPR005766">
    <property type="entry name" value="P5_carboxy_syn"/>
</dbReference>
<keyword evidence="10 17" id="KW-0418">Kinase</keyword>
<keyword evidence="13 17" id="KW-0560">Oxidoreductase</keyword>
<keyword evidence="14" id="KW-0511">Multifunctional enzyme</keyword>
<dbReference type="EC" id="1.2.1.41" evidence="17"/>
<evidence type="ECO:0000313" key="21">
    <source>
        <dbReference type="Proteomes" id="UP000276133"/>
    </source>
</evidence>